<comment type="similarity">
    <text evidence="5">Belongs to the class-III pyridoxal-phosphate-dependent aminotransferase family. ArgD subfamily.</text>
</comment>
<dbReference type="PROSITE" id="PS00600">
    <property type="entry name" value="AA_TRANSFER_CLASS_3"/>
    <property type="match status" value="1"/>
</dbReference>
<dbReference type="Gene3D" id="3.90.1150.10">
    <property type="entry name" value="Aspartate Aminotransferase, domain 1"/>
    <property type="match status" value="1"/>
</dbReference>
<dbReference type="HAMAP" id="MF_01107">
    <property type="entry name" value="ArgD_aminotrans_3"/>
    <property type="match status" value="1"/>
</dbReference>
<gene>
    <name evidence="5" type="primary">argD</name>
    <name evidence="6" type="ORF">DYP60_01090</name>
</gene>
<dbReference type="EMBL" id="QUWK01000001">
    <property type="protein sequence ID" value="RFU96196.1"/>
    <property type="molecule type" value="Genomic_DNA"/>
</dbReference>
<keyword evidence="5" id="KW-0963">Cytoplasm</keyword>
<comment type="caution">
    <text evidence="6">The sequence shown here is derived from an EMBL/GenBank/DDBJ whole genome shotgun (WGS) entry which is preliminary data.</text>
</comment>
<keyword evidence="2 5" id="KW-0028">Amino-acid biosynthesis</keyword>
<comment type="pathway">
    <text evidence="5">Amino-acid biosynthesis; L-arginine biosynthesis; N(2)-acetyl-L-ornithine from L-glutamate: step 4/4.</text>
</comment>
<sequence length="397" mass="42648">MSMQETIQTGKHYLLDTYAQVPVVFTGGKGMNLIDEEGKHYLDFVGGIAVNALGYGDPGLSDAINKVVSEGLLHCSNLYYNKVGVEAAKELCTLAEMERVFFCNSGAEAIEASLKLARKFGHQSEAPRSEIISMMNSFHGRTYGAVTATGQKKYHKNFAPLPQGFSYAEFNNLESVKALITEKTCAIIVEPIQGEGGIVPSEPAFLRGLRSLCDEHNLLLIYDEVQCGMGRSGKPFAYQAYGVKPDVLTTAKALAGGVPCGAMLTTGKASHIFTPGDHASTFGGNPLAMAAVREMVRRLSDPAFCAHVQEMGEYLRAKLEQLVVRYPDLCIAVRGKGLINGLVLTVPPRQVVDACFAKGVLVASAGSDVLRFVPPLVVEKKDIDAVLAVVDEVLATL</sequence>
<comment type="miscellaneous">
    <text evidence="5">May also have succinyldiaminopimelate aminotransferase activity, thus carrying out the corresponding step in lysine biosynthesis.</text>
</comment>
<keyword evidence="7" id="KW-1185">Reference proteome</keyword>
<accession>A0A372MLL0</accession>
<dbReference type="PIRSF" id="PIRSF000521">
    <property type="entry name" value="Transaminase_4ab_Lys_Orn"/>
    <property type="match status" value="1"/>
</dbReference>
<dbReference type="InterPro" id="IPR015421">
    <property type="entry name" value="PyrdxlP-dep_Trfase_major"/>
</dbReference>
<dbReference type="Pfam" id="PF00202">
    <property type="entry name" value="Aminotran_3"/>
    <property type="match status" value="1"/>
</dbReference>
<dbReference type="InterPro" id="IPR005814">
    <property type="entry name" value="Aminotrans_3"/>
</dbReference>
<dbReference type="PANTHER" id="PTHR11986">
    <property type="entry name" value="AMINOTRANSFERASE CLASS III"/>
    <property type="match status" value="1"/>
</dbReference>
<dbReference type="PANTHER" id="PTHR11986:SF79">
    <property type="entry name" value="ACETYLORNITHINE AMINOTRANSFERASE, MITOCHONDRIAL"/>
    <property type="match status" value="1"/>
</dbReference>
<dbReference type="InterPro" id="IPR050103">
    <property type="entry name" value="Class-III_PLP-dep_AT"/>
</dbReference>
<organism evidence="6 7">
    <name type="scientific">Sphaerochaeta halotolerans</name>
    <dbReference type="NCBI Taxonomy" id="2293840"/>
    <lineage>
        <taxon>Bacteria</taxon>
        <taxon>Pseudomonadati</taxon>
        <taxon>Spirochaetota</taxon>
        <taxon>Spirochaetia</taxon>
        <taxon>Spirochaetales</taxon>
        <taxon>Sphaerochaetaceae</taxon>
        <taxon>Sphaerochaeta</taxon>
    </lineage>
</organism>
<dbReference type="NCBIfam" id="NF002325">
    <property type="entry name" value="PRK01278.1"/>
    <property type="match status" value="1"/>
</dbReference>
<evidence type="ECO:0000256" key="2">
    <source>
        <dbReference type="ARBA" id="ARBA00022605"/>
    </source>
</evidence>
<dbReference type="GO" id="GO:0030170">
    <property type="term" value="F:pyridoxal phosphate binding"/>
    <property type="evidence" value="ECO:0007669"/>
    <property type="project" value="InterPro"/>
</dbReference>
<feature type="binding site" evidence="5">
    <location>
        <begin position="106"/>
        <end position="107"/>
    </location>
    <ligand>
        <name>pyridoxal 5'-phosphate</name>
        <dbReference type="ChEBI" id="CHEBI:597326"/>
    </ligand>
</feature>
<keyword evidence="4 5" id="KW-0663">Pyridoxal phosphate</keyword>
<keyword evidence="1 5" id="KW-0032">Aminotransferase</keyword>
<comment type="cofactor">
    <cofactor evidence="5">
        <name>pyridoxal 5'-phosphate</name>
        <dbReference type="ChEBI" id="CHEBI:597326"/>
    </cofactor>
    <text evidence="5">Binds 1 pyridoxal phosphate per subunit.</text>
</comment>
<comment type="catalytic activity">
    <reaction evidence="5">
        <text>N(2)-acetyl-L-ornithine + 2-oxoglutarate = N-acetyl-L-glutamate 5-semialdehyde + L-glutamate</text>
        <dbReference type="Rhea" id="RHEA:18049"/>
        <dbReference type="ChEBI" id="CHEBI:16810"/>
        <dbReference type="ChEBI" id="CHEBI:29123"/>
        <dbReference type="ChEBI" id="CHEBI:29985"/>
        <dbReference type="ChEBI" id="CHEBI:57805"/>
        <dbReference type="EC" id="2.6.1.11"/>
    </reaction>
</comment>
<dbReference type="CDD" id="cd00610">
    <property type="entry name" value="OAT_like"/>
    <property type="match status" value="1"/>
</dbReference>
<dbReference type="GO" id="GO:0003992">
    <property type="term" value="F:N2-acetyl-L-ornithine:2-oxoglutarate 5-aminotransferase activity"/>
    <property type="evidence" value="ECO:0007669"/>
    <property type="project" value="UniProtKB-UniRule"/>
</dbReference>
<proteinExistence type="inferred from homology"/>
<evidence type="ECO:0000256" key="5">
    <source>
        <dbReference type="HAMAP-Rule" id="MF_01107"/>
    </source>
</evidence>
<feature type="binding site" evidence="5">
    <location>
        <position position="280"/>
    </location>
    <ligand>
        <name>N(2)-acetyl-L-ornithine</name>
        <dbReference type="ChEBI" id="CHEBI:57805"/>
    </ligand>
</feature>
<comment type="subcellular location">
    <subcellularLocation>
        <location evidence="5">Cytoplasm</location>
    </subcellularLocation>
</comment>
<dbReference type="InterPro" id="IPR004636">
    <property type="entry name" value="AcOrn/SuccOrn_fam"/>
</dbReference>
<dbReference type="EC" id="2.6.1.11" evidence="5"/>
<dbReference type="Proteomes" id="UP000264002">
    <property type="component" value="Unassembled WGS sequence"/>
</dbReference>
<evidence type="ECO:0000256" key="4">
    <source>
        <dbReference type="ARBA" id="ARBA00022898"/>
    </source>
</evidence>
<reference evidence="6 7" key="2">
    <citation type="submission" date="2018-09" db="EMBL/GenBank/DDBJ databases">
        <title>Genome of Sphaerochaeta halotolerans strain 4-11.</title>
        <authorList>
            <person name="Nazina T.N."/>
            <person name="Sokolova D.S."/>
        </authorList>
    </citation>
    <scope>NUCLEOTIDE SEQUENCE [LARGE SCALE GENOMIC DNA]</scope>
    <source>
        <strain evidence="6 7">4-11</strain>
    </source>
</reference>
<dbReference type="InterPro" id="IPR015422">
    <property type="entry name" value="PyrdxlP-dep_Trfase_small"/>
</dbReference>
<evidence type="ECO:0000313" key="6">
    <source>
        <dbReference type="EMBL" id="RFU96196.1"/>
    </source>
</evidence>
<dbReference type="GO" id="GO:0042802">
    <property type="term" value="F:identical protein binding"/>
    <property type="evidence" value="ECO:0007669"/>
    <property type="project" value="TreeGrafter"/>
</dbReference>
<comment type="subunit">
    <text evidence="5">Homodimer.</text>
</comment>
<dbReference type="RefSeq" id="WP_117329016.1">
    <property type="nucleotide sequence ID" value="NZ_QUWK01000001.1"/>
</dbReference>
<dbReference type="UniPathway" id="UPA00068">
    <property type="reaction ID" value="UER00109"/>
</dbReference>
<dbReference type="InterPro" id="IPR015424">
    <property type="entry name" value="PyrdxlP-dep_Trfase"/>
</dbReference>
<dbReference type="InterPro" id="IPR049704">
    <property type="entry name" value="Aminotrans_3_PPA_site"/>
</dbReference>
<dbReference type="AlphaFoldDB" id="A0A372MLL0"/>
<protein>
    <recommendedName>
        <fullName evidence="5">Acetylornithine aminotransferase</fullName>
        <shortName evidence="5">ACOAT</shortName>
        <ecNumber evidence="5">2.6.1.11</ecNumber>
    </recommendedName>
</protein>
<reference evidence="7" key="1">
    <citation type="submission" date="2018-08" db="EMBL/GenBank/DDBJ databases">
        <authorList>
            <person name="Grouzdev D.S."/>
            <person name="Krutkina M.S."/>
        </authorList>
    </citation>
    <scope>NUCLEOTIDE SEQUENCE [LARGE SCALE GENOMIC DNA]</scope>
    <source>
        <strain evidence="7">4-11</strain>
    </source>
</reference>
<keyword evidence="3 5" id="KW-0808">Transferase</keyword>
<keyword evidence="5" id="KW-0055">Arginine biosynthesis</keyword>
<feature type="binding site" evidence="5">
    <location>
        <position position="138"/>
    </location>
    <ligand>
        <name>pyridoxal 5'-phosphate</name>
        <dbReference type="ChEBI" id="CHEBI:597326"/>
    </ligand>
</feature>
<name>A0A372MLL0_9SPIR</name>
<evidence type="ECO:0000313" key="7">
    <source>
        <dbReference type="Proteomes" id="UP000264002"/>
    </source>
</evidence>
<dbReference type="GO" id="GO:0006526">
    <property type="term" value="P:L-arginine biosynthetic process"/>
    <property type="evidence" value="ECO:0007669"/>
    <property type="project" value="UniProtKB-UniRule"/>
</dbReference>
<evidence type="ECO:0000256" key="1">
    <source>
        <dbReference type="ARBA" id="ARBA00022576"/>
    </source>
</evidence>
<evidence type="ECO:0000256" key="3">
    <source>
        <dbReference type="ARBA" id="ARBA00022679"/>
    </source>
</evidence>
<feature type="binding site" evidence="5">
    <location>
        <position position="141"/>
    </location>
    <ligand>
        <name>N(2)-acetyl-L-ornithine</name>
        <dbReference type="ChEBI" id="CHEBI:57805"/>
    </ligand>
</feature>
<dbReference type="Gene3D" id="3.40.640.10">
    <property type="entry name" value="Type I PLP-dependent aspartate aminotransferase-like (Major domain)"/>
    <property type="match status" value="1"/>
</dbReference>
<feature type="binding site" evidence="5">
    <location>
        <begin position="223"/>
        <end position="226"/>
    </location>
    <ligand>
        <name>pyridoxal 5'-phosphate</name>
        <dbReference type="ChEBI" id="CHEBI:597326"/>
    </ligand>
</feature>
<feature type="modified residue" description="N6-(pyridoxal phosphate)lysine" evidence="5">
    <location>
        <position position="252"/>
    </location>
</feature>
<dbReference type="SUPFAM" id="SSF53383">
    <property type="entry name" value="PLP-dependent transferases"/>
    <property type="match status" value="1"/>
</dbReference>
<dbReference type="GO" id="GO:0005737">
    <property type="term" value="C:cytoplasm"/>
    <property type="evidence" value="ECO:0007669"/>
    <property type="project" value="UniProtKB-SubCell"/>
</dbReference>
<dbReference type="NCBIfam" id="TIGR00707">
    <property type="entry name" value="argD"/>
    <property type="match status" value="1"/>
</dbReference>
<dbReference type="FunFam" id="3.40.640.10:FF:000004">
    <property type="entry name" value="Acetylornithine aminotransferase"/>
    <property type="match status" value="1"/>
</dbReference>
<feature type="binding site" evidence="5">
    <location>
        <position position="281"/>
    </location>
    <ligand>
        <name>pyridoxal 5'-phosphate</name>
        <dbReference type="ChEBI" id="CHEBI:597326"/>
    </ligand>
</feature>